<gene>
    <name evidence="1" type="ORF">BKG93_00280</name>
</gene>
<comment type="caution">
    <text evidence="1">The sequence shown here is derived from an EMBL/GenBank/DDBJ whole genome shotgun (WGS) entry which is preliminary data.</text>
</comment>
<evidence type="ECO:0000313" key="1">
    <source>
        <dbReference type="EMBL" id="OOF87942.1"/>
    </source>
</evidence>
<organism evidence="1 2">
    <name type="scientific">Rodentibacter ratti</name>
    <dbReference type="NCBI Taxonomy" id="1906745"/>
    <lineage>
        <taxon>Bacteria</taxon>
        <taxon>Pseudomonadati</taxon>
        <taxon>Pseudomonadota</taxon>
        <taxon>Gammaproteobacteria</taxon>
        <taxon>Pasteurellales</taxon>
        <taxon>Pasteurellaceae</taxon>
        <taxon>Rodentibacter</taxon>
    </lineage>
</organism>
<name>A0A1V3LCM0_9PAST</name>
<dbReference type="EMBL" id="MLAH01000003">
    <property type="protein sequence ID" value="OOF87942.1"/>
    <property type="molecule type" value="Genomic_DNA"/>
</dbReference>
<sequence>MELGKTTEQEVKEMYSLEQDGINSYSDGNQYYINTREIDFDGLKSTLVIFDKQGILVGVLSTLSESDPMKHGTFSHLYKILNNKYKLVKKERPFVGDQFAKFKDGNTEITLNAPHMGNFEIRLDYIRNNLLENYKKRNAKDKKAKIENDASAL</sequence>
<protein>
    <submittedName>
        <fullName evidence="1">Uncharacterized protein</fullName>
    </submittedName>
</protein>
<reference evidence="1 2" key="1">
    <citation type="submission" date="2016-10" db="EMBL/GenBank/DDBJ databases">
        <title>Rodentibacter gen. nov. and new species.</title>
        <authorList>
            <person name="Christensen H."/>
        </authorList>
    </citation>
    <scope>NUCLEOTIDE SEQUENCE [LARGE SCALE GENOMIC DNA]</scope>
    <source>
        <strain evidence="1 2">Ppn157</strain>
    </source>
</reference>
<dbReference type="Proteomes" id="UP000189549">
    <property type="component" value="Unassembled WGS sequence"/>
</dbReference>
<proteinExistence type="predicted"/>
<accession>A0A1V3LCM0</accession>
<dbReference type="AlphaFoldDB" id="A0A1V3LCM0"/>
<evidence type="ECO:0000313" key="2">
    <source>
        <dbReference type="Proteomes" id="UP000189549"/>
    </source>
</evidence>